<reference evidence="1" key="1">
    <citation type="submission" date="2016-07" db="EMBL/GenBank/DDBJ databases">
        <authorList>
            <person name="Bretaudeau A."/>
        </authorList>
    </citation>
    <scope>NUCLEOTIDE SEQUENCE</scope>
    <source>
        <strain evidence="1">Rice</strain>
        <tissue evidence="1">Whole body</tissue>
    </source>
</reference>
<organism evidence="1">
    <name type="scientific">Spodoptera frugiperda</name>
    <name type="common">Fall armyworm</name>
    <dbReference type="NCBI Taxonomy" id="7108"/>
    <lineage>
        <taxon>Eukaryota</taxon>
        <taxon>Metazoa</taxon>
        <taxon>Ecdysozoa</taxon>
        <taxon>Arthropoda</taxon>
        <taxon>Hexapoda</taxon>
        <taxon>Insecta</taxon>
        <taxon>Pterygota</taxon>
        <taxon>Neoptera</taxon>
        <taxon>Endopterygota</taxon>
        <taxon>Lepidoptera</taxon>
        <taxon>Glossata</taxon>
        <taxon>Ditrysia</taxon>
        <taxon>Noctuoidea</taxon>
        <taxon>Noctuidae</taxon>
        <taxon>Amphipyrinae</taxon>
        <taxon>Spodoptera</taxon>
    </lineage>
</organism>
<dbReference type="EMBL" id="ODYU01010093">
    <property type="protein sequence ID" value="SOQ54959.1"/>
    <property type="molecule type" value="Genomic_DNA"/>
</dbReference>
<dbReference type="AlphaFoldDB" id="A0A2H1WPG4"/>
<protein>
    <submittedName>
        <fullName evidence="1">SFRICE_028604</fullName>
    </submittedName>
</protein>
<gene>
    <name evidence="1" type="ORF">SFRICE_028604</name>
</gene>
<sequence>MNHAANGQTYHLMVWKDAMNGFLTINTSHAPPSSHSGIVSVETFCQQHINISDPRDYQTTVTVSLTIGVYYGLWLEMLPFKAKC</sequence>
<name>A0A2H1WPG4_SPOFR</name>
<evidence type="ECO:0000313" key="1">
    <source>
        <dbReference type="EMBL" id="SOQ54959.1"/>
    </source>
</evidence>
<proteinExistence type="predicted"/>
<accession>A0A2H1WPG4</accession>